<proteinExistence type="predicted"/>
<reference evidence="2 3" key="1">
    <citation type="submission" date="2021-06" db="EMBL/GenBank/DDBJ databases">
        <title>Caerostris extrusa draft genome.</title>
        <authorList>
            <person name="Kono N."/>
            <person name="Arakawa K."/>
        </authorList>
    </citation>
    <scope>NUCLEOTIDE SEQUENCE [LARGE SCALE GENOMIC DNA]</scope>
</reference>
<dbReference type="EMBL" id="BPLR01000059">
    <property type="protein sequence ID" value="GIY91839.1"/>
    <property type="molecule type" value="Genomic_DNA"/>
</dbReference>
<sequence length="119" mass="13877">MEIELKDSLLKDANKEIDALRTQIQNISTTSKGSNQNKESKGSNQNKESKGSNQNKIPSFQTQKIHQTRTGKKVHHEEKYYNHNKEKGKRKFGAESTSKRMPYNSYHSDNQRNKKQKFH</sequence>
<feature type="compositionally biased region" description="Basic and acidic residues" evidence="1">
    <location>
        <begin position="75"/>
        <end position="85"/>
    </location>
</feature>
<protein>
    <submittedName>
        <fullName evidence="2">Uncharacterized protein</fullName>
    </submittedName>
</protein>
<gene>
    <name evidence="2" type="ORF">CEXT_679711</name>
</gene>
<evidence type="ECO:0000313" key="3">
    <source>
        <dbReference type="Proteomes" id="UP001054945"/>
    </source>
</evidence>
<feature type="region of interest" description="Disordered" evidence="1">
    <location>
        <begin position="23"/>
        <end position="119"/>
    </location>
</feature>
<dbReference type="Proteomes" id="UP001054945">
    <property type="component" value="Unassembled WGS sequence"/>
</dbReference>
<dbReference type="AlphaFoldDB" id="A0AAV4XB78"/>
<name>A0AAV4XB78_CAEEX</name>
<feature type="compositionally biased region" description="Polar residues" evidence="1">
    <location>
        <begin position="23"/>
        <end position="65"/>
    </location>
</feature>
<keyword evidence="3" id="KW-1185">Reference proteome</keyword>
<accession>A0AAV4XB78</accession>
<organism evidence="2 3">
    <name type="scientific">Caerostris extrusa</name>
    <name type="common">Bark spider</name>
    <name type="synonym">Caerostris bankana</name>
    <dbReference type="NCBI Taxonomy" id="172846"/>
    <lineage>
        <taxon>Eukaryota</taxon>
        <taxon>Metazoa</taxon>
        <taxon>Ecdysozoa</taxon>
        <taxon>Arthropoda</taxon>
        <taxon>Chelicerata</taxon>
        <taxon>Arachnida</taxon>
        <taxon>Araneae</taxon>
        <taxon>Araneomorphae</taxon>
        <taxon>Entelegynae</taxon>
        <taxon>Araneoidea</taxon>
        <taxon>Araneidae</taxon>
        <taxon>Caerostris</taxon>
    </lineage>
</organism>
<evidence type="ECO:0000313" key="2">
    <source>
        <dbReference type="EMBL" id="GIY91839.1"/>
    </source>
</evidence>
<comment type="caution">
    <text evidence="2">The sequence shown here is derived from an EMBL/GenBank/DDBJ whole genome shotgun (WGS) entry which is preliminary data.</text>
</comment>
<evidence type="ECO:0000256" key="1">
    <source>
        <dbReference type="SAM" id="MobiDB-lite"/>
    </source>
</evidence>